<name>L1JVL1_GUITC</name>
<evidence type="ECO:0000313" key="3">
    <source>
        <dbReference type="EnsemblProtists" id="EKX52417"/>
    </source>
</evidence>
<organism evidence="2">
    <name type="scientific">Guillardia theta (strain CCMP2712)</name>
    <name type="common">Cryptophyte</name>
    <dbReference type="NCBI Taxonomy" id="905079"/>
    <lineage>
        <taxon>Eukaryota</taxon>
        <taxon>Cryptophyceae</taxon>
        <taxon>Pyrenomonadales</taxon>
        <taxon>Geminigeraceae</taxon>
        <taxon>Guillardia</taxon>
    </lineage>
</organism>
<reference evidence="3" key="3">
    <citation type="submission" date="2015-06" db="UniProtKB">
        <authorList>
            <consortium name="EnsemblProtists"/>
        </authorList>
    </citation>
    <scope>IDENTIFICATION</scope>
</reference>
<evidence type="ECO:0000256" key="1">
    <source>
        <dbReference type="SAM" id="MobiDB-lite"/>
    </source>
</evidence>
<dbReference type="EMBL" id="JH992972">
    <property type="protein sequence ID" value="EKX52417.1"/>
    <property type="molecule type" value="Genomic_DNA"/>
</dbReference>
<proteinExistence type="predicted"/>
<evidence type="ECO:0000313" key="4">
    <source>
        <dbReference type="Proteomes" id="UP000011087"/>
    </source>
</evidence>
<sequence length="398" mass="44527">MDGGWNFQKNTSRRLPFSTSQSEGYTSTQLMKNTSSAPIMLTTNVVPSMLQQSPLSSSNLSFSPMNVGPSFHLSNTLKLAQGDRDRFLSVGSKSQVLGLEVNGANNANTSLSSLLSLLQQSGQFAPQVWQSMSSYHSVSPALLDSSSKPSPQSFFTGSVYDLSSAKQRNHPYMGAPASFMEHAQTTFGSAPAHHEIVARSDLPSPSGDDKTSLAVKMARAREKQGSKWMKEASQKQKPPGLSNTGQGNQVVAFRYFLEEEQNKGVVRIKALNALQTEQDLCDQRNPLGLEEWEVKDVDQWWTDVQTWFEDDPHKFNFRAFFMMLRRFGFKPFNKAPAPASSGLDYGLKNREARRHGYMYCTEVFERYCQSRKAIARYCKKKEGGGEEKEKEMGDKEDE</sequence>
<keyword evidence="4" id="KW-1185">Reference proteome</keyword>
<feature type="compositionally biased region" description="Polar residues" evidence="1">
    <location>
        <begin position="17"/>
        <end position="28"/>
    </location>
</feature>
<protein>
    <submittedName>
        <fullName evidence="2 3">Uncharacterized protein</fullName>
    </submittedName>
</protein>
<evidence type="ECO:0000313" key="2">
    <source>
        <dbReference type="EMBL" id="EKX52417.1"/>
    </source>
</evidence>
<reference evidence="2 4" key="1">
    <citation type="journal article" date="2012" name="Nature">
        <title>Algal genomes reveal evolutionary mosaicism and the fate of nucleomorphs.</title>
        <authorList>
            <consortium name="DOE Joint Genome Institute"/>
            <person name="Curtis B.A."/>
            <person name="Tanifuji G."/>
            <person name="Burki F."/>
            <person name="Gruber A."/>
            <person name="Irimia M."/>
            <person name="Maruyama S."/>
            <person name="Arias M.C."/>
            <person name="Ball S.G."/>
            <person name="Gile G.H."/>
            <person name="Hirakawa Y."/>
            <person name="Hopkins J.F."/>
            <person name="Kuo A."/>
            <person name="Rensing S.A."/>
            <person name="Schmutz J."/>
            <person name="Symeonidi A."/>
            <person name="Elias M."/>
            <person name="Eveleigh R.J."/>
            <person name="Herman E.K."/>
            <person name="Klute M.J."/>
            <person name="Nakayama T."/>
            <person name="Obornik M."/>
            <person name="Reyes-Prieto A."/>
            <person name="Armbrust E.V."/>
            <person name="Aves S.J."/>
            <person name="Beiko R.G."/>
            <person name="Coutinho P."/>
            <person name="Dacks J.B."/>
            <person name="Durnford D.G."/>
            <person name="Fast N.M."/>
            <person name="Green B.R."/>
            <person name="Grisdale C.J."/>
            <person name="Hempel F."/>
            <person name="Henrissat B."/>
            <person name="Hoppner M.P."/>
            <person name="Ishida K."/>
            <person name="Kim E."/>
            <person name="Koreny L."/>
            <person name="Kroth P.G."/>
            <person name="Liu Y."/>
            <person name="Malik S.B."/>
            <person name="Maier U.G."/>
            <person name="McRose D."/>
            <person name="Mock T."/>
            <person name="Neilson J.A."/>
            <person name="Onodera N.T."/>
            <person name="Poole A.M."/>
            <person name="Pritham E.J."/>
            <person name="Richards T.A."/>
            <person name="Rocap G."/>
            <person name="Roy S.W."/>
            <person name="Sarai C."/>
            <person name="Schaack S."/>
            <person name="Shirato S."/>
            <person name="Slamovits C.H."/>
            <person name="Spencer D.F."/>
            <person name="Suzuki S."/>
            <person name="Worden A.Z."/>
            <person name="Zauner S."/>
            <person name="Barry K."/>
            <person name="Bell C."/>
            <person name="Bharti A.K."/>
            <person name="Crow J.A."/>
            <person name="Grimwood J."/>
            <person name="Kramer R."/>
            <person name="Lindquist E."/>
            <person name="Lucas S."/>
            <person name="Salamov A."/>
            <person name="McFadden G.I."/>
            <person name="Lane C.E."/>
            <person name="Keeling P.J."/>
            <person name="Gray M.W."/>
            <person name="Grigoriev I.V."/>
            <person name="Archibald J.M."/>
        </authorList>
    </citation>
    <scope>NUCLEOTIDE SEQUENCE</scope>
    <source>
        <strain evidence="2 4">CCMP2712</strain>
    </source>
</reference>
<feature type="region of interest" description="Disordered" evidence="1">
    <location>
        <begin position="1"/>
        <end position="28"/>
    </location>
</feature>
<dbReference type="GeneID" id="17309095"/>
<feature type="compositionally biased region" description="Basic and acidic residues" evidence="1">
    <location>
        <begin position="222"/>
        <end position="234"/>
    </location>
</feature>
<accession>L1JVL1</accession>
<dbReference type="AlphaFoldDB" id="L1JVL1"/>
<feature type="region of interest" description="Disordered" evidence="1">
    <location>
        <begin position="222"/>
        <end position="246"/>
    </location>
</feature>
<dbReference type="PaxDb" id="55529-EKX52417"/>
<dbReference type="KEGG" id="gtt:GUITHDRAFT_133511"/>
<gene>
    <name evidence="2" type="ORF">GUITHDRAFT_133511</name>
</gene>
<reference evidence="4" key="2">
    <citation type="submission" date="2012-11" db="EMBL/GenBank/DDBJ databases">
        <authorList>
            <person name="Kuo A."/>
            <person name="Curtis B.A."/>
            <person name="Tanifuji G."/>
            <person name="Burki F."/>
            <person name="Gruber A."/>
            <person name="Irimia M."/>
            <person name="Maruyama S."/>
            <person name="Arias M.C."/>
            <person name="Ball S.G."/>
            <person name="Gile G.H."/>
            <person name="Hirakawa Y."/>
            <person name="Hopkins J.F."/>
            <person name="Rensing S.A."/>
            <person name="Schmutz J."/>
            <person name="Symeonidi A."/>
            <person name="Elias M."/>
            <person name="Eveleigh R.J."/>
            <person name="Herman E.K."/>
            <person name="Klute M.J."/>
            <person name="Nakayama T."/>
            <person name="Obornik M."/>
            <person name="Reyes-Prieto A."/>
            <person name="Armbrust E.V."/>
            <person name="Aves S.J."/>
            <person name="Beiko R.G."/>
            <person name="Coutinho P."/>
            <person name="Dacks J.B."/>
            <person name="Durnford D.G."/>
            <person name="Fast N.M."/>
            <person name="Green B.R."/>
            <person name="Grisdale C."/>
            <person name="Hempe F."/>
            <person name="Henrissat B."/>
            <person name="Hoppner M.P."/>
            <person name="Ishida K.-I."/>
            <person name="Kim E."/>
            <person name="Koreny L."/>
            <person name="Kroth P.G."/>
            <person name="Liu Y."/>
            <person name="Malik S.-B."/>
            <person name="Maier U.G."/>
            <person name="McRose D."/>
            <person name="Mock T."/>
            <person name="Neilson J.A."/>
            <person name="Onodera N.T."/>
            <person name="Poole A.M."/>
            <person name="Pritham E.J."/>
            <person name="Richards T.A."/>
            <person name="Rocap G."/>
            <person name="Roy S.W."/>
            <person name="Sarai C."/>
            <person name="Schaack S."/>
            <person name="Shirato S."/>
            <person name="Slamovits C.H."/>
            <person name="Spencer D.F."/>
            <person name="Suzuki S."/>
            <person name="Worden A.Z."/>
            <person name="Zauner S."/>
            <person name="Barry K."/>
            <person name="Bell C."/>
            <person name="Bharti A.K."/>
            <person name="Crow J.A."/>
            <person name="Grimwood J."/>
            <person name="Kramer R."/>
            <person name="Lindquist E."/>
            <person name="Lucas S."/>
            <person name="Salamov A."/>
            <person name="McFadden G.I."/>
            <person name="Lane C.E."/>
            <person name="Keeling P.J."/>
            <person name="Gray M.W."/>
            <person name="Grigoriev I.V."/>
            <person name="Archibald J.M."/>
        </authorList>
    </citation>
    <scope>NUCLEOTIDE SEQUENCE</scope>
    <source>
        <strain evidence="4">CCMP2712</strain>
    </source>
</reference>
<dbReference type="HOGENOM" id="CLU_693472_0_0_1"/>
<dbReference type="Proteomes" id="UP000011087">
    <property type="component" value="Unassembled WGS sequence"/>
</dbReference>
<dbReference type="EnsemblProtists" id="EKX52417">
    <property type="protein sequence ID" value="EKX52417"/>
    <property type="gene ID" value="GUITHDRAFT_133511"/>
</dbReference>
<dbReference type="RefSeq" id="XP_005839397.1">
    <property type="nucleotide sequence ID" value="XM_005839340.1"/>
</dbReference>